<evidence type="ECO:0000313" key="2">
    <source>
        <dbReference type="EMBL" id="AVW91370.1"/>
    </source>
</evidence>
<feature type="compositionally biased region" description="Basic and acidic residues" evidence="1">
    <location>
        <begin position="90"/>
        <end position="99"/>
    </location>
</feature>
<protein>
    <recommendedName>
        <fullName evidence="4">Type I-E CRISPR-associated protein Cse2/CasB</fullName>
    </recommendedName>
</protein>
<dbReference type="InterPro" id="IPR013382">
    <property type="entry name" value="CRISPR-assoc_prot_Cse2"/>
</dbReference>
<dbReference type="AlphaFoldDB" id="A0A2R4M2D6"/>
<dbReference type="EMBL" id="CP028475">
    <property type="protein sequence ID" value="AVW91370.1"/>
    <property type="molecule type" value="Genomic_DNA"/>
</dbReference>
<accession>A0A2R4M2D6</accession>
<sequence>MPNVAKPNTPAANRRAPNLHVLPMRCFSPPFGTSSGRRPKRGVSKRRTALSASWQKRHGRNSSARPPRSLAQGSCARALTPVDVLPSRQQSEKSSELSARRRKNMSETGTIVGQRALAIAKALAHASSGDKASARRMGPEGAPVFWRMAARFGLSPAEEPAWRAITKALALLTPASATESIHQDKRWFGAVLVDGGDPHARLETPIFSEARLARLLASRGQARRDALERAVRTLARKRVTLDVPSLAWAYLNDNGQEIARAYYQRLDNSTRTIEKETSHV</sequence>
<gene>
    <name evidence="2" type="ORF">DA792_09985</name>
</gene>
<dbReference type="KEGG" id="cbak:DA792_09985"/>
<dbReference type="Gene3D" id="1.10.520.40">
    <property type="entry name" value="CRISPR-associated protein Cse2"/>
    <property type="match status" value="1"/>
</dbReference>
<feature type="compositionally biased region" description="Basic residues" evidence="1">
    <location>
        <begin position="37"/>
        <end position="48"/>
    </location>
</feature>
<evidence type="ECO:0008006" key="4">
    <source>
        <dbReference type="Google" id="ProtNLM"/>
    </source>
</evidence>
<organism evidence="2 3">
    <name type="scientific">Celeribacter baekdonensis</name>
    <dbReference type="NCBI Taxonomy" id="875171"/>
    <lineage>
        <taxon>Bacteria</taxon>
        <taxon>Pseudomonadati</taxon>
        <taxon>Pseudomonadota</taxon>
        <taxon>Alphaproteobacteria</taxon>
        <taxon>Rhodobacterales</taxon>
        <taxon>Roseobacteraceae</taxon>
        <taxon>Celeribacter</taxon>
    </lineage>
</organism>
<name>A0A2R4M2D6_9RHOB</name>
<evidence type="ECO:0000313" key="3">
    <source>
        <dbReference type="Proteomes" id="UP000241447"/>
    </source>
</evidence>
<reference evidence="2 3" key="1">
    <citation type="submission" date="2018-03" db="EMBL/GenBank/DDBJ databases">
        <title>The Complete Genome of Celeribacter baekdonensis strain LH4, a Thiosulfate-Oxidizing Alphaproteobacterium Isolated from Gulf of Mexico Continental Slope Sediments.</title>
        <authorList>
            <person name="Flood B.E."/>
            <person name="Bailey J.V."/>
            <person name="Leprich D."/>
        </authorList>
    </citation>
    <scope>NUCLEOTIDE SEQUENCE [LARGE SCALE GENOMIC DNA]</scope>
    <source>
        <strain evidence="2 3">LH4</strain>
    </source>
</reference>
<dbReference type="Proteomes" id="UP000241447">
    <property type="component" value="Chromosome"/>
</dbReference>
<feature type="region of interest" description="Disordered" evidence="1">
    <location>
        <begin position="1"/>
        <end position="110"/>
    </location>
</feature>
<evidence type="ECO:0000256" key="1">
    <source>
        <dbReference type="SAM" id="MobiDB-lite"/>
    </source>
</evidence>
<dbReference type="Pfam" id="PF09485">
    <property type="entry name" value="CRISPR_Cse2"/>
    <property type="match status" value="1"/>
</dbReference>
<dbReference type="InterPro" id="IPR038287">
    <property type="entry name" value="Cse2_sf"/>
</dbReference>
<proteinExistence type="predicted"/>